<evidence type="ECO:0000313" key="4">
    <source>
        <dbReference type="Proteomes" id="UP000510821"/>
    </source>
</evidence>
<feature type="transmembrane region" description="Helical" evidence="1">
    <location>
        <begin position="75"/>
        <end position="91"/>
    </location>
</feature>
<organism evidence="3 4">
    <name type="scientific">Fermentimicrarchaeum limneticum</name>
    <dbReference type="NCBI Taxonomy" id="2795018"/>
    <lineage>
        <taxon>Archaea</taxon>
        <taxon>Candidatus Micrarchaeota</taxon>
        <taxon>Candidatus Fermentimicrarchaeales</taxon>
        <taxon>Candidatus Fermentimicrarchaeaceae</taxon>
        <taxon>Candidatus Fermentimicrarchaeum</taxon>
    </lineage>
</organism>
<sequence length="289" mass="32345">MLRFATCFVGCTAATYYDLFNKRNVPTWLTYSLVALGVVFTLATLNTSGIIFAFAVALAIFAFGYLLYRTGQIGGADVLMFVSIALLLPNAPKPLLANVEPQLSFPFVVSIFVLSGMLGVFGIFLKYVPATLYEIIRGEKIEINRTHALLSTAMMVLYLVLLYFLNSIVEMPQVQLAVFTAVVICATSVFSLKEHIAEKHMIRMVSVEDIDEEDVLAIEKMDQKLVSKYKLDKLLTASEIEKLKKMGKRKKFPVYKEMPVFMPYVLIALLLSALFGDPLVYLYPLGIMQ</sequence>
<protein>
    <submittedName>
        <fullName evidence="3">Type IV leader peptidase family protein</fullName>
    </submittedName>
</protein>
<dbReference type="Pfam" id="PF01478">
    <property type="entry name" value="Peptidase_A24"/>
    <property type="match status" value="1"/>
</dbReference>
<feature type="transmembrane region" description="Helical" evidence="1">
    <location>
        <begin position="25"/>
        <end position="43"/>
    </location>
</feature>
<name>A0A7D6BMG6_FERL1</name>
<feature type="transmembrane region" description="Helical" evidence="1">
    <location>
        <begin position="49"/>
        <end position="68"/>
    </location>
</feature>
<proteinExistence type="predicted"/>
<feature type="transmembrane region" description="Helical" evidence="1">
    <location>
        <begin position="174"/>
        <end position="192"/>
    </location>
</feature>
<reference evidence="4" key="1">
    <citation type="submission" date="2020-07" db="EMBL/GenBank/DDBJ databases">
        <title>Metabolic diversity and evolutionary history of the archaeal phylum ###Micrarchaeota### uncovered from a freshwater lake metagenome.</title>
        <authorList>
            <person name="Kadnikov V.V."/>
            <person name="Savvichev A.S."/>
            <person name="Mardanov A.V."/>
            <person name="Beletsky A.V."/>
            <person name="Chupakov A.V."/>
            <person name="Kokryatskaya N.M."/>
            <person name="Pimenov N.V."/>
            <person name="Ravin N.V."/>
        </authorList>
    </citation>
    <scope>NUCLEOTIDE SEQUENCE [LARGE SCALE GENOMIC DNA]</scope>
</reference>
<dbReference type="InterPro" id="IPR000045">
    <property type="entry name" value="Prepilin_IV_endopep_pep"/>
</dbReference>
<dbReference type="KEGG" id="flt:Sv326_1143"/>
<feature type="transmembrane region" description="Helical" evidence="1">
    <location>
        <begin position="148"/>
        <end position="168"/>
    </location>
</feature>
<evidence type="ECO:0000256" key="1">
    <source>
        <dbReference type="SAM" id="Phobius"/>
    </source>
</evidence>
<keyword evidence="1" id="KW-0812">Transmembrane</keyword>
<dbReference type="Proteomes" id="UP000510821">
    <property type="component" value="Chromosome"/>
</dbReference>
<dbReference type="GO" id="GO:0004190">
    <property type="term" value="F:aspartic-type endopeptidase activity"/>
    <property type="evidence" value="ECO:0007669"/>
    <property type="project" value="InterPro"/>
</dbReference>
<accession>A0A7D6BMG6</accession>
<evidence type="ECO:0000259" key="2">
    <source>
        <dbReference type="Pfam" id="PF01478"/>
    </source>
</evidence>
<dbReference type="AlphaFoldDB" id="A0A7D6BMG6"/>
<gene>
    <name evidence="3" type="ORF">Sv326_1143</name>
</gene>
<feature type="transmembrane region" description="Helical" evidence="1">
    <location>
        <begin position="254"/>
        <end position="275"/>
    </location>
</feature>
<evidence type="ECO:0000313" key="3">
    <source>
        <dbReference type="EMBL" id="QLJ53318.1"/>
    </source>
</evidence>
<keyword evidence="1" id="KW-1133">Transmembrane helix</keyword>
<dbReference type="Gene3D" id="1.20.120.1220">
    <property type="match status" value="1"/>
</dbReference>
<keyword evidence="1" id="KW-0472">Membrane</keyword>
<dbReference type="GO" id="GO:0016020">
    <property type="term" value="C:membrane"/>
    <property type="evidence" value="ECO:0007669"/>
    <property type="project" value="InterPro"/>
</dbReference>
<feature type="domain" description="Prepilin type IV endopeptidase peptidase" evidence="2">
    <location>
        <begin position="7"/>
        <end position="115"/>
    </location>
</feature>
<feature type="transmembrane region" description="Helical" evidence="1">
    <location>
        <begin position="103"/>
        <end position="128"/>
    </location>
</feature>
<dbReference type="EMBL" id="CP058998">
    <property type="protein sequence ID" value="QLJ53318.1"/>
    <property type="molecule type" value="Genomic_DNA"/>
</dbReference>